<accession>F9WN56</accession>
<dbReference type="AlphaFoldDB" id="F9WN56"/>
<name>F9WN56_TRYVY</name>
<evidence type="ECO:0000313" key="3">
    <source>
        <dbReference type="Proteomes" id="UP000009027"/>
    </source>
</evidence>
<protein>
    <submittedName>
        <fullName evidence="2">Uncharacterized protein</fullName>
    </submittedName>
</protein>
<feature type="compositionally biased region" description="Basic residues" evidence="1">
    <location>
        <begin position="121"/>
        <end position="131"/>
    </location>
</feature>
<evidence type="ECO:0000313" key="2">
    <source>
        <dbReference type="EMBL" id="CCD18971.1"/>
    </source>
</evidence>
<sequence length="180" mass="19888">MRSASGCTVRTVPAATPKIDRAWCAPAPAPCDWAARRHARAASRPPKALLTSPRARTRTNADISEPRRPYIQLRVFPAPMAPKSVLSPAPIATRSARQHRASDPAPSTAFPRHPPAEEKKHQRPTKRPGHRAVRTHLVAAKLEPPRRRWKGRAWSAATLSNRAAFLEPQWLRTNAVPSLA</sequence>
<dbReference type="VEuPathDB" id="TriTrypDB:TvY486_0001470"/>
<organism evidence="2 3">
    <name type="scientific">Trypanosoma vivax (strain Y486)</name>
    <dbReference type="NCBI Taxonomy" id="1055687"/>
    <lineage>
        <taxon>Eukaryota</taxon>
        <taxon>Discoba</taxon>
        <taxon>Euglenozoa</taxon>
        <taxon>Kinetoplastea</taxon>
        <taxon>Metakinetoplastina</taxon>
        <taxon>Trypanosomatida</taxon>
        <taxon>Trypanosomatidae</taxon>
        <taxon>Trypanosoma</taxon>
        <taxon>Duttonella</taxon>
    </lineage>
</organism>
<dbReference type="EMBL" id="CAEX01002310">
    <property type="protein sequence ID" value="CCD18971.1"/>
    <property type="molecule type" value="Genomic_DNA"/>
</dbReference>
<gene>
    <name evidence="2" type="ORF">TvY486_0001470</name>
</gene>
<dbReference type="Proteomes" id="UP000009027">
    <property type="component" value="Unassembled WGS sequence"/>
</dbReference>
<feature type="region of interest" description="Disordered" evidence="1">
    <location>
        <begin position="81"/>
        <end position="131"/>
    </location>
</feature>
<reference evidence="2 3" key="1">
    <citation type="journal article" date="2012" name="Proc. Natl. Acad. Sci. U.S.A.">
        <title>Antigenic diversity is generated by distinct evolutionary mechanisms in African trypanosome species.</title>
        <authorList>
            <person name="Jackson A.P."/>
            <person name="Berry A."/>
            <person name="Aslett M."/>
            <person name="Allison H.C."/>
            <person name="Burton P."/>
            <person name="Vavrova-Anderson J."/>
            <person name="Brown R."/>
            <person name="Browne H."/>
            <person name="Corton N."/>
            <person name="Hauser H."/>
            <person name="Gamble J."/>
            <person name="Gilderthorp R."/>
            <person name="Marcello L."/>
            <person name="McQuillan J."/>
            <person name="Otto T.D."/>
            <person name="Quail M.A."/>
            <person name="Sanders M.J."/>
            <person name="van Tonder A."/>
            <person name="Ginger M.L."/>
            <person name="Field M.C."/>
            <person name="Barry J.D."/>
            <person name="Hertz-Fowler C."/>
            <person name="Berriman M."/>
        </authorList>
    </citation>
    <scope>NUCLEOTIDE SEQUENCE</scope>
    <source>
        <strain evidence="2 3">Y486</strain>
    </source>
</reference>
<evidence type="ECO:0000256" key="1">
    <source>
        <dbReference type="SAM" id="MobiDB-lite"/>
    </source>
</evidence>
<keyword evidence="3" id="KW-1185">Reference proteome</keyword>
<feature type="region of interest" description="Disordered" evidence="1">
    <location>
        <begin position="38"/>
        <end position="66"/>
    </location>
</feature>
<proteinExistence type="predicted"/>